<evidence type="ECO:0000256" key="6">
    <source>
        <dbReference type="ARBA" id="ARBA00016471"/>
    </source>
</evidence>
<evidence type="ECO:0000256" key="1">
    <source>
        <dbReference type="ARBA" id="ARBA00000642"/>
    </source>
</evidence>
<dbReference type="GO" id="GO:0006094">
    <property type="term" value="P:gluconeogenesis"/>
    <property type="evidence" value="ECO:0007669"/>
    <property type="project" value="TreeGrafter"/>
</dbReference>
<dbReference type="Gene3D" id="3.40.50.1260">
    <property type="entry name" value="Phosphoglycerate kinase, N-terminal domain"/>
    <property type="match status" value="2"/>
</dbReference>
<comment type="catalytic activity">
    <reaction evidence="1 13 16">
        <text>(2R)-3-phosphoglycerate + ATP = (2R)-3-phospho-glyceroyl phosphate + ADP</text>
        <dbReference type="Rhea" id="RHEA:14801"/>
        <dbReference type="ChEBI" id="CHEBI:30616"/>
        <dbReference type="ChEBI" id="CHEBI:57604"/>
        <dbReference type="ChEBI" id="CHEBI:58272"/>
        <dbReference type="ChEBI" id="CHEBI:456216"/>
        <dbReference type="EC" id="2.7.2.3"/>
    </reaction>
</comment>
<keyword evidence="18" id="KW-1185">Reference proteome</keyword>
<keyword evidence="12 13" id="KW-0324">Glycolysis</keyword>
<dbReference type="UniPathway" id="UPA00109">
    <property type="reaction ID" value="UER00185"/>
</dbReference>
<comment type="pathway">
    <text evidence="2 13">Carbohydrate degradation; glycolysis; pyruvate from D-glyceraldehyde 3-phosphate: step 2/5.</text>
</comment>
<dbReference type="Pfam" id="PF00162">
    <property type="entry name" value="PGK"/>
    <property type="match status" value="1"/>
</dbReference>
<comment type="caution">
    <text evidence="17">The sequence shown here is derived from an EMBL/GenBank/DDBJ whole genome shotgun (WGS) entry which is preliminary data.</text>
</comment>
<evidence type="ECO:0000256" key="3">
    <source>
        <dbReference type="ARBA" id="ARBA00008982"/>
    </source>
</evidence>
<evidence type="ECO:0000256" key="2">
    <source>
        <dbReference type="ARBA" id="ARBA00004838"/>
    </source>
</evidence>
<dbReference type="OrthoDB" id="9808460at2"/>
<keyword evidence="11 13" id="KW-0067">ATP-binding</keyword>
<feature type="binding site" evidence="13">
    <location>
        <position position="37"/>
    </location>
    <ligand>
        <name>substrate</name>
    </ligand>
</feature>
<evidence type="ECO:0000256" key="4">
    <source>
        <dbReference type="ARBA" id="ARBA00011245"/>
    </source>
</evidence>
<sequence>MSTFKTIDDLDVAGKRVLLRADLNVPMQDGRVSDATRIERTAPTIRDLTARGARVIVLAHFGRPKGRIVSDLSLKPVAEETARVLGVPVAFAPDAIGDGARAVVAAMKDGDVAMLENVRFHAEETENDAGFAKALAALGDIYVNDAFSTAHRAHASTEALARILPAAAGRLMQSEMEALGGALENPQKPVAAVVGGAKVSTKMEVLGNLAKKVDMIIIGGGMANTFLLAQGYDIGVSLCEKEMTDAALKIIADANASGCAVVLPVDLVVAKEFKAGAANRVVGLDGVASDEMALDIGPASVAEIAAKLESCKTLVWNGPFGAFEIEPFDAGTNAVAQAAARLTKAGKLLSVAGGGDTVSALAHARAIDDFSYVSTAGGAFLEWLEGKTLPGVAVLQE</sequence>
<evidence type="ECO:0000256" key="5">
    <source>
        <dbReference type="ARBA" id="ARBA00013061"/>
    </source>
</evidence>
<feature type="binding site" evidence="13 15">
    <location>
        <begin position="354"/>
        <end position="357"/>
    </location>
    <ligand>
        <name>ATP</name>
        <dbReference type="ChEBI" id="CHEBI:30616"/>
    </ligand>
</feature>
<evidence type="ECO:0000313" key="17">
    <source>
        <dbReference type="EMBL" id="TCS63635.1"/>
    </source>
</evidence>
<evidence type="ECO:0000313" key="18">
    <source>
        <dbReference type="Proteomes" id="UP000295304"/>
    </source>
</evidence>
<dbReference type="PRINTS" id="PR00477">
    <property type="entry name" value="PHGLYCKINASE"/>
</dbReference>
<dbReference type="GO" id="GO:0004618">
    <property type="term" value="F:phosphoglycerate kinase activity"/>
    <property type="evidence" value="ECO:0007669"/>
    <property type="project" value="UniProtKB-UniRule"/>
</dbReference>
<dbReference type="EMBL" id="SLZW01000003">
    <property type="protein sequence ID" value="TCS63635.1"/>
    <property type="molecule type" value="Genomic_DNA"/>
</dbReference>
<dbReference type="AlphaFoldDB" id="A0A4R3JDY1"/>
<feature type="binding site" evidence="14">
    <location>
        <position position="119"/>
    </location>
    <ligand>
        <name>(2R)-3-phosphoglycerate</name>
        <dbReference type="ChEBI" id="CHEBI:58272"/>
    </ligand>
</feature>
<evidence type="ECO:0000256" key="12">
    <source>
        <dbReference type="ARBA" id="ARBA00023152"/>
    </source>
</evidence>
<dbReference type="InterPro" id="IPR001576">
    <property type="entry name" value="Phosphoglycerate_kinase"/>
</dbReference>
<accession>A0A4R3JDY1</accession>
<reference evidence="17 18" key="1">
    <citation type="submission" date="2019-03" db="EMBL/GenBank/DDBJ databases">
        <title>Genomic Encyclopedia of Type Strains, Phase IV (KMG-IV): sequencing the most valuable type-strain genomes for metagenomic binning, comparative biology and taxonomic classification.</title>
        <authorList>
            <person name="Goeker M."/>
        </authorList>
    </citation>
    <scope>NUCLEOTIDE SEQUENCE [LARGE SCALE GENOMIC DNA]</scope>
    <source>
        <strain evidence="17 18">DSM 101688</strain>
    </source>
</reference>
<keyword evidence="7 13" id="KW-0963">Cytoplasm</keyword>
<evidence type="ECO:0000256" key="9">
    <source>
        <dbReference type="ARBA" id="ARBA00022741"/>
    </source>
</evidence>
<dbReference type="EC" id="2.7.2.3" evidence="5 13"/>
<organism evidence="17 18">
    <name type="scientific">Varunaivibrio sulfuroxidans</name>
    <dbReference type="NCBI Taxonomy" id="1773489"/>
    <lineage>
        <taxon>Bacteria</taxon>
        <taxon>Pseudomonadati</taxon>
        <taxon>Pseudomonadota</taxon>
        <taxon>Alphaproteobacteria</taxon>
        <taxon>Rhodospirillales</taxon>
        <taxon>Magnetovibrionaceae</taxon>
        <taxon>Varunaivibrio</taxon>
    </lineage>
</organism>
<comment type="similarity">
    <text evidence="3 13 16">Belongs to the phosphoglycerate kinase family.</text>
</comment>
<dbReference type="InterPro" id="IPR015911">
    <property type="entry name" value="Phosphoglycerate_kinase_CS"/>
</dbReference>
<evidence type="ECO:0000256" key="10">
    <source>
        <dbReference type="ARBA" id="ARBA00022777"/>
    </source>
</evidence>
<comment type="subunit">
    <text evidence="4 13">Monomer.</text>
</comment>
<dbReference type="HAMAP" id="MF_00145">
    <property type="entry name" value="Phosphoglyc_kinase"/>
    <property type="match status" value="1"/>
</dbReference>
<dbReference type="PIRSF" id="PIRSF000724">
    <property type="entry name" value="Pgk"/>
    <property type="match status" value="1"/>
</dbReference>
<keyword evidence="9 13" id="KW-0547">Nucleotide-binding</keyword>
<comment type="caution">
    <text evidence="13">Lacks conserved residue(s) required for the propagation of feature annotation.</text>
</comment>
<dbReference type="Proteomes" id="UP000295304">
    <property type="component" value="Unassembled WGS sequence"/>
</dbReference>
<dbReference type="PROSITE" id="PS00111">
    <property type="entry name" value="PGLYCERATE_KINASE"/>
    <property type="match status" value="1"/>
</dbReference>
<feature type="binding site" evidence="13">
    <location>
        <position position="119"/>
    </location>
    <ligand>
        <name>substrate</name>
    </ligand>
</feature>
<dbReference type="FunFam" id="3.40.50.1260:FF:000031">
    <property type="entry name" value="Phosphoglycerate kinase 1"/>
    <property type="match status" value="1"/>
</dbReference>
<dbReference type="RefSeq" id="WP_132938597.1">
    <property type="nucleotide sequence ID" value="NZ_CP119676.1"/>
</dbReference>
<dbReference type="GO" id="GO:0005829">
    <property type="term" value="C:cytosol"/>
    <property type="evidence" value="ECO:0007669"/>
    <property type="project" value="TreeGrafter"/>
</dbReference>
<gene>
    <name evidence="13" type="primary">pgk</name>
    <name evidence="17" type="ORF">EDD55_103258</name>
</gene>
<evidence type="ECO:0000256" key="15">
    <source>
        <dbReference type="PIRSR" id="PIRSR000724-2"/>
    </source>
</evidence>
<dbReference type="PANTHER" id="PTHR11406:SF23">
    <property type="entry name" value="PHOSPHOGLYCERATE KINASE 1, CHLOROPLASTIC-RELATED"/>
    <property type="match status" value="1"/>
</dbReference>
<evidence type="ECO:0000256" key="11">
    <source>
        <dbReference type="ARBA" id="ARBA00022840"/>
    </source>
</evidence>
<protein>
    <recommendedName>
        <fullName evidence="6 13">Phosphoglycerate kinase</fullName>
        <ecNumber evidence="5 13">2.7.2.3</ecNumber>
    </recommendedName>
</protein>
<dbReference type="PANTHER" id="PTHR11406">
    <property type="entry name" value="PHOSPHOGLYCERATE KINASE"/>
    <property type="match status" value="1"/>
</dbReference>
<evidence type="ECO:0000256" key="8">
    <source>
        <dbReference type="ARBA" id="ARBA00022679"/>
    </source>
</evidence>
<dbReference type="GO" id="GO:0043531">
    <property type="term" value="F:ADP binding"/>
    <property type="evidence" value="ECO:0007669"/>
    <property type="project" value="TreeGrafter"/>
</dbReference>
<feature type="binding site" evidence="13">
    <location>
        <position position="152"/>
    </location>
    <ligand>
        <name>substrate</name>
    </ligand>
</feature>
<keyword evidence="10 13" id="KW-0418">Kinase</keyword>
<dbReference type="InterPro" id="IPR036043">
    <property type="entry name" value="Phosphoglycerate_kinase_sf"/>
</dbReference>
<feature type="binding site" evidence="13 15">
    <location>
        <position position="202"/>
    </location>
    <ligand>
        <name>ATP</name>
        <dbReference type="ChEBI" id="CHEBI:30616"/>
    </ligand>
</feature>
<name>A0A4R3JDY1_9PROT</name>
<comment type="subcellular location">
    <subcellularLocation>
        <location evidence="13">Cytoplasm</location>
    </subcellularLocation>
</comment>
<evidence type="ECO:0000256" key="13">
    <source>
        <dbReference type="HAMAP-Rule" id="MF_00145"/>
    </source>
</evidence>
<feature type="binding site" evidence="13 14">
    <location>
        <begin position="60"/>
        <end position="63"/>
    </location>
    <ligand>
        <name>substrate</name>
    </ligand>
</feature>
<keyword evidence="8 13" id="KW-0808">Transferase</keyword>
<dbReference type="GO" id="GO:0006096">
    <property type="term" value="P:glycolytic process"/>
    <property type="evidence" value="ECO:0007669"/>
    <property type="project" value="UniProtKB-UniRule"/>
</dbReference>
<dbReference type="SUPFAM" id="SSF53748">
    <property type="entry name" value="Phosphoglycerate kinase"/>
    <property type="match status" value="1"/>
</dbReference>
<proteinExistence type="inferred from homology"/>
<evidence type="ECO:0000256" key="7">
    <source>
        <dbReference type="ARBA" id="ARBA00022490"/>
    </source>
</evidence>
<feature type="binding site" evidence="14">
    <location>
        <position position="152"/>
    </location>
    <ligand>
        <name>(2R)-3-phosphoglycerate</name>
        <dbReference type="ChEBI" id="CHEBI:58272"/>
    </ligand>
</feature>
<feature type="binding site" evidence="14">
    <location>
        <position position="37"/>
    </location>
    <ligand>
        <name>(2R)-3-phosphoglycerate</name>
        <dbReference type="ChEBI" id="CHEBI:58272"/>
    </ligand>
</feature>
<evidence type="ECO:0000256" key="14">
    <source>
        <dbReference type="PIRSR" id="PIRSR000724-1"/>
    </source>
</evidence>
<dbReference type="FunFam" id="3.40.50.1260:FF:000006">
    <property type="entry name" value="Phosphoglycerate kinase"/>
    <property type="match status" value="1"/>
</dbReference>
<dbReference type="InterPro" id="IPR015824">
    <property type="entry name" value="Phosphoglycerate_kinase_N"/>
</dbReference>
<feature type="binding site" evidence="13 15">
    <location>
        <position position="324"/>
    </location>
    <ligand>
        <name>ATP</name>
        <dbReference type="ChEBI" id="CHEBI:30616"/>
    </ligand>
</feature>
<feature type="binding site" evidence="13 14">
    <location>
        <begin position="22"/>
        <end position="24"/>
    </location>
    <ligand>
        <name>substrate</name>
    </ligand>
</feature>
<evidence type="ECO:0000256" key="16">
    <source>
        <dbReference type="RuleBase" id="RU000532"/>
    </source>
</evidence>
<dbReference type="GO" id="GO:0005524">
    <property type="term" value="F:ATP binding"/>
    <property type="evidence" value="ECO:0007669"/>
    <property type="project" value="UniProtKB-KW"/>
</dbReference>